<evidence type="ECO:0000313" key="2">
    <source>
        <dbReference type="Proteomes" id="UP000798808"/>
    </source>
</evidence>
<dbReference type="Gene3D" id="3.40.50.1820">
    <property type="entry name" value="alpha/beta hydrolase"/>
    <property type="match status" value="1"/>
</dbReference>
<dbReference type="Proteomes" id="UP000798808">
    <property type="component" value="Unassembled WGS sequence"/>
</dbReference>
<dbReference type="InterPro" id="IPR029058">
    <property type="entry name" value="AB_hydrolase_fold"/>
</dbReference>
<organism evidence="1 2">
    <name type="scientific">Fulvivirga kasyanovii</name>
    <dbReference type="NCBI Taxonomy" id="396812"/>
    <lineage>
        <taxon>Bacteria</taxon>
        <taxon>Pseudomonadati</taxon>
        <taxon>Bacteroidota</taxon>
        <taxon>Cytophagia</taxon>
        <taxon>Cytophagales</taxon>
        <taxon>Fulvivirgaceae</taxon>
        <taxon>Fulvivirga</taxon>
    </lineage>
</organism>
<evidence type="ECO:0000313" key="1">
    <source>
        <dbReference type="EMBL" id="MTI28849.1"/>
    </source>
</evidence>
<keyword evidence="2" id="KW-1185">Reference proteome</keyword>
<dbReference type="EMBL" id="SMLW01000673">
    <property type="protein sequence ID" value="MTI28849.1"/>
    <property type="molecule type" value="Genomic_DNA"/>
</dbReference>
<dbReference type="RefSeq" id="WP_155176756.1">
    <property type="nucleotide sequence ID" value="NZ_BAAAFL010000012.1"/>
</dbReference>
<dbReference type="SUPFAM" id="SSF53474">
    <property type="entry name" value="alpha/beta-Hydrolases"/>
    <property type="match status" value="1"/>
</dbReference>
<protein>
    <recommendedName>
        <fullName evidence="3">Alpha/beta hydrolase</fullName>
    </recommendedName>
</protein>
<reference evidence="1 2" key="1">
    <citation type="submission" date="2019-02" db="EMBL/GenBank/DDBJ databases">
        <authorList>
            <person name="Goldberg S.R."/>
            <person name="Haltli B.A."/>
            <person name="Correa H."/>
            <person name="Russell K.G."/>
        </authorList>
    </citation>
    <scope>NUCLEOTIDE SEQUENCE [LARGE SCALE GENOMIC DNA]</scope>
    <source>
        <strain evidence="1 2">JCM 16186</strain>
    </source>
</reference>
<accession>A0ABW9RZN1</accession>
<gene>
    <name evidence="1" type="ORF">E1163_28070</name>
</gene>
<comment type="caution">
    <text evidence="1">The sequence shown here is derived from an EMBL/GenBank/DDBJ whole genome shotgun (WGS) entry which is preliminary data.</text>
</comment>
<sequence>MKISLSIGLLFFGFSVAFGQNYEKIIFNSKIDDGYYLAVVPESKELSGVLVLLPGFGQKAESIFPETKIHNVAYLHGILTIAIAGGRKLYADDEVVSRLNAALEHVKEKYNVDRDKFFIGGFSAGGTISLRYAEYCFEKPAEAPIEPQGVFSVDSPVDLFNIWAYFQREIRKNYSEAGVGEANFVSEIMLREIGDPVNNKENYDRLTPFNADLKGVGNEKYLKNTNVRVYHDVDIVWQLQNRRRSLFDSNALAASEMINRLLLMGNDKAEFMPAKQPGYRSAGFRHPHSWSIVDEVELLQWVKGGLQD</sequence>
<name>A0ABW9RZN1_9BACT</name>
<evidence type="ECO:0008006" key="3">
    <source>
        <dbReference type="Google" id="ProtNLM"/>
    </source>
</evidence>
<proteinExistence type="predicted"/>